<dbReference type="Proteomes" id="UP000299102">
    <property type="component" value="Unassembled WGS sequence"/>
</dbReference>
<evidence type="ECO:0000313" key="3">
    <source>
        <dbReference type="Proteomes" id="UP000299102"/>
    </source>
</evidence>
<feature type="compositionally biased region" description="Polar residues" evidence="1">
    <location>
        <begin position="64"/>
        <end position="75"/>
    </location>
</feature>
<evidence type="ECO:0000313" key="2">
    <source>
        <dbReference type="EMBL" id="GBP85103.1"/>
    </source>
</evidence>
<gene>
    <name evidence="2" type="ORF">EVAR_51222_1</name>
</gene>
<accession>A0A4C1ZD66</accession>
<name>A0A4C1ZD66_EUMVA</name>
<keyword evidence="3" id="KW-1185">Reference proteome</keyword>
<sequence length="98" mass="11206">MVRPPQRSALMRQKTKRKIDLGKIPRVRQVDGYNEKMTAEIAKPHHVYTINAVVDRMVDPKGSTEGSTGVYTGRNNKMGVHNRKRECMKMKLVSIVKN</sequence>
<protein>
    <submittedName>
        <fullName evidence="2">Uncharacterized protein</fullName>
    </submittedName>
</protein>
<proteinExistence type="predicted"/>
<dbReference type="EMBL" id="BGZK01001716">
    <property type="protein sequence ID" value="GBP85103.1"/>
    <property type="molecule type" value="Genomic_DNA"/>
</dbReference>
<organism evidence="2 3">
    <name type="scientific">Eumeta variegata</name>
    <name type="common">Bagworm moth</name>
    <name type="synonym">Eumeta japonica</name>
    <dbReference type="NCBI Taxonomy" id="151549"/>
    <lineage>
        <taxon>Eukaryota</taxon>
        <taxon>Metazoa</taxon>
        <taxon>Ecdysozoa</taxon>
        <taxon>Arthropoda</taxon>
        <taxon>Hexapoda</taxon>
        <taxon>Insecta</taxon>
        <taxon>Pterygota</taxon>
        <taxon>Neoptera</taxon>
        <taxon>Endopterygota</taxon>
        <taxon>Lepidoptera</taxon>
        <taxon>Glossata</taxon>
        <taxon>Ditrysia</taxon>
        <taxon>Tineoidea</taxon>
        <taxon>Psychidae</taxon>
        <taxon>Oiketicinae</taxon>
        <taxon>Eumeta</taxon>
    </lineage>
</organism>
<feature type="region of interest" description="Disordered" evidence="1">
    <location>
        <begin position="59"/>
        <end position="79"/>
    </location>
</feature>
<evidence type="ECO:0000256" key="1">
    <source>
        <dbReference type="SAM" id="MobiDB-lite"/>
    </source>
</evidence>
<reference evidence="2 3" key="1">
    <citation type="journal article" date="2019" name="Commun. Biol.">
        <title>The bagworm genome reveals a unique fibroin gene that provides high tensile strength.</title>
        <authorList>
            <person name="Kono N."/>
            <person name="Nakamura H."/>
            <person name="Ohtoshi R."/>
            <person name="Tomita M."/>
            <person name="Numata K."/>
            <person name="Arakawa K."/>
        </authorList>
    </citation>
    <scope>NUCLEOTIDE SEQUENCE [LARGE SCALE GENOMIC DNA]</scope>
</reference>
<dbReference type="AlphaFoldDB" id="A0A4C1ZD66"/>
<comment type="caution">
    <text evidence="2">The sequence shown here is derived from an EMBL/GenBank/DDBJ whole genome shotgun (WGS) entry which is preliminary data.</text>
</comment>